<dbReference type="EMBL" id="KZ293698">
    <property type="protein sequence ID" value="PBK84423.1"/>
    <property type="molecule type" value="Genomic_DNA"/>
</dbReference>
<keyword evidence="2" id="KW-0418">Kinase</keyword>
<evidence type="ECO:0000313" key="3">
    <source>
        <dbReference type="Proteomes" id="UP000217790"/>
    </source>
</evidence>
<dbReference type="SMART" id="SM00220">
    <property type="entry name" value="S_TKc"/>
    <property type="match status" value="1"/>
</dbReference>
<reference evidence="3" key="1">
    <citation type="journal article" date="2017" name="Nat. Ecol. Evol.">
        <title>Genome expansion and lineage-specific genetic innovations in the forest pathogenic fungi Armillaria.</title>
        <authorList>
            <person name="Sipos G."/>
            <person name="Prasanna A.N."/>
            <person name="Walter M.C."/>
            <person name="O'Connor E."/>
            <person name="Balint B."/>
            <person name="Krizsan K."/>
            <person name="Kiss B."/>
            <person name="Hess J."/>
            <person name="Varga T."/>
            <person name="Slot J."/>
            <person name="Riley R."/>
            <person name="Boka B."/>
            <person name="Rigling D."/>
            <person name="Barry K."/>
            <person name="Lee J."/>
            <person name="Mihaltcheva S."/>
            <person name="LaButti K."/>
            <person name="Lipzen A."/>
            <person name="Waldron R."/>
            <person name="Moloney N.M."/>
            <person name="Sperisen C."/>
            <person name="Kredics L."/>
            <person name="Vagvoelgyi C."/>
            <person name="Patrignani A."/>
            <person name="Fitzpatrick D."/>
            <person name="Nagy I."/>
            <person name="Doyle S."/>
            <person name="Anderson J.B."/>
            <person name="Grigoriev I.V."/>
            <person name="Gueldener U."/>
            <person name="Muensterkoetter M."/>
            <person name="Nagy L.G."/>
        </authorList>
    </citation>
    <scope>NUCLEOTIDE SEQUENCE [LARGE SCALE GENOMIC DNA]</scope>
    <source>
        <strain evidence="3">Ar21-2</strain>
    </source>
</reference>
<keyword evidence="2" id="KW-0808">Transferase</keyword>
<proteinExistence type="predicted"/>
<dbReference type="OrthoDB" id="5579860at2759"/>
<dbReference type="PROSITE" id="PS50011">
    <property type="entry name" value="PROTEIN_KINASE_DOM"/>
    <property type="match status" value="1"/>
</dbReference>
<sequence>MSLTTLTYKRAPFDKPLLGQGACSDVFEATELASENIEALKISRVSTRVKRPIFQHKTRILQLLKGCDSIPVVHAYGQLEHFEYMAMEILGPSVAEQQQKNNPATGPMLKTVIRIMDQVLAGLEHIHSLGNMHRDIQPENLLCGLVDSMIKIIDCGISMPISHGPPSNLNSHNGVGLVPRDDLESLADTCLGNPVHAKSKDLSSGFPVEFGDLLDYSRSLNFDQLPDYGMFRCLFAALAEGRSDGPLDWTPYNPQTTSCILDEPQLEIPGEEDDDDDDDDYHVFPAEDSYCEMDLSMWDRQRERDKDFTLPVERERIPSSRMFGYGITALARIYGRKICGNLTTFYSSSAHRCDARRSPSTHIYPSKQTKPTLNASVQAASLVEAWGIPYVDKLANIAVVIIEPLDLCVLLFALQLLL</sequence>
<name>A0A2H3D7X6_ARMGA</name>
<accession>A0A2H3D7X6</accession>
<dbReference type="Proteomes" id="UP000217790">
    <property type="component" value="Unassembled WGS sequence"/>
</dbReference>
<evidence type="ECO:0000313" key="2">
    <source>
        <dbReference type="EMBL" id="PBK84423.1"/>
    </source>
</evidence>
<dbReference type="SUPFAM" id="SSF56112">
    <property type="entry name" value="Protein kinase-like (PK-like)"/>
    <property type="match status" value="1"/>
</dbReference>
<organism evidence="2 3">
    <name type="scientific">Armillaria gallica</name>
    <name type="common">Bulbous honey fungus</name>
    <name type="synonym">Armillaria bulbosa</name>
    <dbReference type="NCBI Taxonomy" id="47427"/>
    <lineage>
        <taxon>Eukaryota</taxon>
        <taxon>Fungi</taxon>
        <taxon>Dikarya</taxon>
        <taxon>Basidiomycota</taxon>
        <taxon>Agaricomycotina</taxon>
        <taxon>Agaricomycetes</taxon>
        <taxon>Agaricomycetidae</taxon>
        <taxon>Agaricales</taxon>
        <taxon>Marasmiineae</taxon>
        <taxon>Physalacriaceae</taxon>
        <taxon>Armillaria</taxon>
    </lineage>
</organism>
<keyword evidence="3" id="KW-1185">Reference proteome</keyword>
<dbReference type="InParanoid" id="A0A2H3D7X6"/>
<gene>
    <name evidence="2" type="ORF">ARMGADRAFT_1088447</name>
</gene>
<dbReference type="STRING" id="47427.A0A2H3D7X6"/>
<dbReference type="AlphaFoldDB" id="A0A2H3D7X6"/>
<dbReference type="GO" id="GO:0005524">
    <property type="term" value="F:ATP binding"/>
    <property type="evidence" value="ECO:0007669"/>
    <property type="project" value="InterPro"/>
</dbReference>
<dbReference type="PANTHER" id="PTHR11909">
    <property type="entry name" value="CASEIN KINASE-RELATED"/>
    <property type="match status" value="1"/>
</dbReference>
<dbReference type="GO" id="GO:0004672">
    <property type="term" value="F:protein kinase activity"/>
    <property type="evidence" value="ECO:0007669"/>
    <property type="project" value="InterPro"/>
</dbReference>
<dbReference type="InterPro" id="IPR000719">
    <property type="entry name" value="Prot_kinase_dom"/>
</dbReference>
<dbReference type="Gene3D" id="1.10.510.10">
    <property type="entry name" value="Transferase(Phosphotransferase) domain 1"/>
    <property type="match status" value="1"/>
</dbReference>
<dbReference type="Pfam" id="PF00069">
    <property type="entry name" value="Pkinase"/>
    <property type="match status" value="1"/>
</dbReference>
<dbReference type="InterPro" id="IPR050235">
    <property type="entry name" value="CK1_Ser-Thr_kinase"/>
</dbReference>
<protein>
    <submittedName>
        <fullName evidence="2">Kinase-like protein</fullName>
    </submittedName>
</protein>
<dbReference type="InterPro" id="IPR011009">
    <property type="entry name" value="Kinase-like_dom_sf"/>
</dbReference>
<evidence type="ECO:0000259" key="1">
    <source>
        <dbReference type="PROSITE" id="PS50011"/>
    </source>
</evidence>
<feature type="domain" description="Protein kinase" evidence="1">
    <location>
        <begin position="12"/>
        <end position="373"/>
    </location>
</feature>